<dbReference type="PANTHER" id="PTHR37315">
    <property type="entry name" value="UPF0311 PROTEIN BLR7842"/>
    <property type="match status" value="1"/>
</dbReference>
<comment type="caution">
    <text evidence="1">The sequence shown here is derived from an EMBL/GenBank/DDBJ whole genome shotgun (WGS) entry which is preliminary data.</text>
</comment>
<name>A0A7Y4M2L1_9BRAD</name>
<sequence>MIDLEQEMTYRVKTANPLDPTAGSPRAVLQYWQVVEAELNGPRIKAQLAATGLDWMQVSEDGFWRPNVRAQFRTHDGAVVLMSYIGLVEQTARFKHAAEANEPTGWDDQYMRLSLIFNTGDRRYAWMNHSLFVAAGRLLGTGSIEYQVFRVT</sequence>
<dbReference type="InterPro" id="IPR020915">
    <property type="entry name" value="UPF0311"/>
</dbReference>
<dbReference type="RefSeq" id="WP_171710425.1">
    <property type="nucleotide sequence ID" value="NZ_JAAVLW010000004.1"/>
</dbReference>
<gene>
    <name evidence="1" type="ORF">HCN50_15040</name>
</gene>
<dbReference type="AlphaFoldDB" id="A0A7Y4M2L1"/>
<dbReference type="EMBL" id="JAAVLW010000004">
    <property type="protein sequence ID" value="NOJ47549.1"/>
    <property type="molecule type" value="Genomic_DNA"/>
</dbReference>
<evidence type="ECO:0000313" key="1">
    <source>
        <dbReference type="EMBL" id="NOJ47549.1"/>
    </source>
</evidence>
<dbReference type="Pfam" id="PF11578">
    <property type="entry name" value="DUF3237"/>
    <property type="match status" value="1"/>
</dbReference>
<dbReference type="Proteomes" id="UP000528734">
    <property type="component" value="Unassembled WGS sequence"/>
</dbReference>
<proteinExistence type="predicted"/>
<dbReference type="Gene3D" id="2.40.160.20">
    <property type="match status" value="1"/>
</dbReference>
<keyword evidence="2" id="KW-1185">Reference proteome</keyword>
<evidence type="ECO:0000313" key="2">
    <source>
        <dbReference type="Proteomes" id="UP000528734"/>
    </source>
</evidence>
<reference evidence="1 2" key="1">
    <citation type="submission" date="2020-03" db="EMBL/GenBank/DDBJ databases">
        <title>Bradyrhizobium diversity isolated from nodules of Muelleranthus trifoliolatus.</title>
        <authorList>
            <person name="Klepa M."/>
            <person name="Helene L."/>
            <person name="Hungria M."/>
        </authorList>
    </citation>
    <scope>NUCLEOTIDE SEQUENCE [LARGE SCALE GENOMIC DNA]</scope>
    <source>
        <strain evidence="1 2">WSM 1744</strain>
    </source>
</reference>
<organism evidence="1 2">
    <name type="scientific">Bradyrhizobium archetypum</name>
    <dbReference type="NCBI Taxonomy" id="2721160"/>
    <lineage>
        <taxon>Bacteria</taxon>
        <taxon>Pseudomonadati</taxon>
        <taxon>Pseudomonadota</taxon>
        <taxon>Alphaproteobacteria</taxon>
        <taxon>Hyphomicrobiales</taxon>
        <taxon>Nitrobacteraceae</taxon>
        <taxon>Bradyrhizobium</taxon>
    </lineage>
</organism>
<accession>A0A7Y4M2L1</accession>
<protein>
    <submittedName>
        <fullName evidence="1">DUF3237 domain-containing protein</fullName>
    </submittedName>
</protein>
<dbReference type="PANTHER" id="PTHR37315:SF1">
    <property type="entry name" value="UPF0311 PROTEIN BLR7842"/>
    <property type="match status" value="1"/>
</dbReference>